<dbReference type="InterPro" id="IPR029510">
    <property type="entry name" value="Ald_DH_CS_GLU"/>
</dbReference>
<evidence type="ECO:0000256" key="8">
    <source>
        <dbReference type="RuleBase" id="RU365091"/>
    </source>
</evidence>
<dbReference type="PROSITE" id="PS00687">
    <property type="entry name" value="ALDEHYDE_DEHYDR_GLU"/>
    <property type="match status" value="1"/>
</dbReference>
<dbReference type="InterPro" id="IPR016163">
    <property type="entry name" value="Ald_DH_C"/>
</dbReference>
<evidence type="ECO:0000313" key="10">
    <source>
        <dbReference type="EMBL" id="KAJ9157395.1"/>
    </source>
</evidence>
<evidence type="ECO:0000256" key="4">
    <source>
        <dbReference type="ARBA" id="ARBA00050387"/>
    </source>
</evidence>
<dbReference type="Proteomes" id="UP001174694">
    <property type="component" value="Unassembled WGS sequence"/>
</dbReference>
<proteinExistence type="inferred from homology"/>
<feature type="domain" description="Aldehyde dehydrogenase" evidence="9">
    <location>
        <begin position="20"/>
        <end position="482"/>
    </location>
</feature>
<evidence type="ECO:0000256" key="7">
    <source>
        <dbReference type="RuleBase" id="RU003345"/>
    </source>
</evidence>
<dbReference type="InterPro" id="IPR016162">
    <property type="entry name" value="Ald_DH_N"/>
</dbReference>
<dbReference type="FunFam" id="3.40.309.10:FF:000004">
    <property type="entry name" value="Succinate-semialdehyde dehydrogenase I"/>
    <property type="match status" value="1"/>
</dbReference>
<evidence type="ECO:0000256" key="5">
    <source>
        <dbReference type="ARBA" id="ARBA00052698"/>
    </source>
</evidence>
<comment type="pathway">
    <text evidence="1 8">Amino-acid degradation; 4-aminobutanoate degradation.</text>
</comment>
<evidence type="ECO:0000256" key="6">
    <source>
        <dbReference type="PROSITE-ProRule" id="PRU10007"/>
    </source>
</evidence>
<dbReference type="NCBIfam" id="TIGR01780">
    <property type="entry name" value="SSADH"/>
    <property type="match status" value="1"/>
</dbReference>
<sequence length="495" mass="53003">MPALKDPSLLVDKNYINGEWIDSESNKTFTVTDPATGELIGTCPESTTKDAQAAIDAAATAFPAWRSLTGRERSRILRRFYELVIENKADLATIIAWENGKALPDANVEVMLAAGFLEWFAEEAPRIYGDVVPHSAQGNRITILKEPVGVCGLITPWNFPLAMLARKIGPALATGCTTVVKTDGETPYSGNAMALLGERAGVPKGVINVVTALNNTPAIGELLCQCDTVRKISFTGSTRVGKILMKQSGDSLKKLSLELGGNAPFIVFEDADLDVAVTGVVASKFKVSGQTCVCANRIYVHESVYDEFTRLLVEKVNGFKVGHSFQEGTTHGPLIGPRAIEKVSHHVQDAVSRGAKVAVGGQTIASLGPNFFQPTVLTDVDDSMAVAHEETFGPIAPLFRFSSEEEVVDAANKVDVGLASYIFTNDHARVARVTETLEFGMVAVNTGVIGDTAAPFGGIKHSGFGREGSKYGVDDYLQLKTVVSGGIYVKHRVRT</sequence>
<dbReference type="InterPro" id="IPR015590">
    <property type="entry name" value="Aldehyde_DH_dom"/>
</dbReference>
<dbReference type="SUPFAM" id="SSF53720">
    <property type="entry name" value="ALDH-like"/>
    <property type="match status" value="1"/>
</dbReference>
<feature type="active site" evidence="6">
    <location>
        <position position="258"/>
    </location>
</feature>
<evidence type="ECO:0000259" key="9">
    <source>
        <dbReference type="Pfam" id="PF00171"/>
    </source>
</evidence>
<evidence type="ECO:0000256" key="2">
    <source>
        <dbReference type="ARBA" id="ARBA00009986"/>
    </source>
</evidence>
<dbReference type="FunFam" id="3.40.605.10:FF:000005">
    <property type="entry name" value="Succinate-semialdehyde dehydrogenase I"/>
    <property type="match status" value="1"/>
</dbReference>
<dbReference type="EMBL" id="JANBVO010000001">
    <property type="protein sequence ID" value="KAJ9157395.1"/>
    <property type="molecule type" value="Genomic_DNA"/>
</dbReference>
<protein>
    <recommendedName>
        <fullName evidence="8">Succinate-semialdehyde dehydrogenase</fullName>
        <ecNumber evidence="8">1.2.1.16</ecNumber>
    </recommendedName>
</protein>
<dbReference type="Gene3D" id="3.40.309.10">
    <property type="entry name" value="Aldehyde Dehydrogenase, Chain A, domain 2"/>
    <property type="match status" value="1"/>
</dbReference>
<dbReference type="EC" id="1.2.1.16" evidence="8"/>
<dbReference type="InterPro" id="IPR050740">
    <property type="entry name" value="Aldehyde_DH_Superfamily"/>
</dbReference>
<dbReference type="GO" id="GO:0004777">
    <property type="term" value="F:succinate-semialdehyde dehydrogenase (NAD+) activity"/>
    <property type="evidence" value="ECO:0007669"/>
    <property type="project" value="UniProtKB-UniRule"/>
</dbReference>
<dbReference type="CDD" id="cd07103">
    <property type="entry name" value="ALDH_F5_SSADH_GabD"/>
    <property type="match status" value="1"/>
</dbReference>
<dbReference type="AlphaFoldDB" id="A0AA38S6Z3"/>
<reference evidence="10" key="1">
    <citation type="submission" date="2022-07" db="EMBL/GenBank/DDBJ databases">
        <title>Fungi with potential for degradation of polypropylene.</title>
        <authorList>
            <person name="Gostincar C."/>
        </authorList>
    </citation>
    <scope>NUCLEOTIDE SEQUENCE</scope>
    <source>
        <strain evidence="10">EXF-13308</strain>
    </source>
</reference>
<comment type="similarity">
    <text evidence="2 7">Belongs to the aldehyde dehydrogenase family.</text>
</comment>
<gene>
    <name evidence="10" type="ORF">NKR23_g387</name>
</gene>
<comment type="catalytic activity">
    <reaction evidence="4 8">
        <text>succinate semialdehyde + NADP(+) + H2O = succinate + NADPH + 2 H(+)</text>
        <dbReference type="Rhea" id="RHEA:13213"/>
        <dbReference type="ChEBI" id="CHEBI:15377"/>
        <dbReference type="ChEBI" id="CHEBI:15378"/>
        <dbReference type="ChEBI" id="CHEBI:30031"/>
        <dbReference type="ChEBI" id="CHEBI:57706"/>
        <dbReference type="ChEBI" id="CHEBI:57783"/>
        <dbReference type="ChEBI" id="CHEBI:58349"/>
        <dbReference type="EC" id="1.2.1.16"/>
    </reaction>
</comment>
<organism evidence="10 11">
    <name type="scientific">Pleurostoma richardsiae</name>
    <dbReference type="NCBI Taxonomy" id="41990"/>
    <lineage>
        <taxon>Eukaryota</taxon>
        <taxon>Fungi</taxon>
        <taxon>Dikarya</taxon>
        <taxon>Ascomycota</taxon>
        <taxon>Pezizomycotina</taxon>
        <taxon>Sordariomycetes</taxon>
        <taxon>Sordariomycetidae</taxon>
        <taxon>Calosphaeriales</taxon>
        <taxon>Pleurostomataceae</taxon>
        <taxon>Pleurostoma</taxon>
    </lineage>
</organism>
<evidence type="ECO:0000256" key="3">
    <source>
        <dbReference type="ARBA" id="ARBA00023002"/>
    </source>
</evidence>
<dbReference type="Pfam" id="PF00171">
    <property type="entry name" value="Aldedh"/>
    <property type="match status" value="1"/>
</dbReference>
<evidence type="ECO:0000256" key="1">
    <source>
        <dbReference type="ARBA" id="ARBA00005176"/>
    </source>
</evidence>
<dbReference type="InterPro" id="IPR010102">
    <property type="entry name" value="Succ_semiAld_DH"/>
</dbReference>
<comment type="catalytic activity">
    <reaction evidence="5 8">
        <text>succinate semialdehyde + NAD(+) + H2O = succinate + NADH + 2 H(+)</text>
        <dbReference type="Rhea" id="RHEA:13217"/>
        <dbReference type="ChEBI" id="CHEBI:15377"/>
        <dbReference type="ChEBI" id="CHEBI:15378"/>
        <dbReference type="ChEBI" id="CHEBI:30031"/>
        <dbReference type="ChEBI" id="CHEBI:57540"/>
        <dbReference type="ChEBI" id="CHEBI:57706"/>
        <dbReference type="ChEBI" id="CHEBI:57945"/>
        <dbReference type="EC" id="1.2.1.16"/>
    </reaction>
</comment>
<comment type="caution">
    <text evidence="10">The sequence shown here is derived from an EMBL/GenBank/DDBJ whole genome shotgun (WGS) entry which is preliminary data.</text>
</comment>
<dbReference type="PANTHER" id="PTHR43353:SF11">
    <property type="entry name" value="SUCCINATE SEMIALDEHYDE DEHYDROGENASE (EUROFUNG)"/>
    <property type="match status" value="1"/>
</dbReference>
<dbReference type="GO" id="GO:0009450">
    <property type="term" value="P:gamma-aminobutyric acid catabolic process"/>
    <property type="evidence" value="ECO:0007669"/>
    <property type="project" value="InterPro"/>
</dbReference>
<dbReference type="InterPro" id="IPR016161">
    <property type="entry name" value="Ald_DH/histidinol_DH"/>
</dbReference>
<keyword evidence="11" id="KW-1185">Reference proteome</keyword>
<dbReference type="PANTHER" id="PTHR43353">
    <property type="entry name" value="SUCCINATE-SEMIALDEHYDE DEHYDROGENASE, MITOCHONDRIAL"/>
    <property type="match status" value="1"/>
</dbReference>
<dbReference type="Gene3D" id="3.40.605.10">
    <property type="entry name" value="Aldehyde Dehydrogenase, Chain A, domain 1"/>
    <property type="match status" value="1"/>
</dbReference>
<keyword evidence="3 7" id="KW-0560">Oxidoreductase</keyword>
<evidence type="ECO:0000313" key="11">
    <source>
        <dbReference type="Proteomes" id="UP001174694"/>
    </source>
</evidence>
<accession>A0AA38S6Z3</accession>
<name>A0AA38S6Z3_9PEZI</name>
<dbReference type="GO" id="GO:0005737">
    <property type="term" value="C:cytoplasm"/>
    <property type="evidence" value="ECO:0007669"/>
    <property type="project" value="TreeGrafter"/>
</dbReference>